<name>A0A5M3XTJ2_9ACTN</name>
<dbReference type="EMBL" id="BLAF01000048">
    <property type="protein sequence ID" value="GES24160.1"/>
    <property type="molecule type" value="Genomic_DNA"/>
</dbReference>
<evidence type="ECO:0000313" key="2">
    <source>
        <dbReference type="Proteomes" id="UP000377595"/>
    </source>
</evidence>
<organism evidence="1 2">
    <name type="scientific">Acrocarpospora pleiomorpha</name>
    <dbReference type="NCBI Taxonomy" id="90975"/>
    <lineage>
        <taxon>Bacteria</taxon>
        <taxon>Bacillati</taxon>
        <taxon>Actinomycetota</taxon>
        <taxon>Actinomycetes</taxon>
        <taxon>Streptosporangiales</taxon>
        <taxon>Streptosporangiaceae</taxon>
        <taxon>Acrocarpospora</taxon>
    </lineage>
</organism>
<keyword evidence="2" id="KW-1185">Reference proteome</keyword>
<proteinExistence type="predicted"/>
<dbReference type="AlphaFoldDB" id="A0A5M3XTJ2"/>
<reference evidence="1 2" key="1">
    <citation type="submission" date="2019-10" db="EMBL/GenBank/DDBJ databases">
        <title>Whole genome shotgun sequence of Acrocarpospora pleiomorpha NBRC 16267.</title>
        <authorList>
            <person name="Ichikawa N."/>
            <person name="Kimura A."/>
            <person name="Kitahashi Y."/>
            <person name="Komaki H."/>
            <person name="Oguchi A."/>
        </authorList>
    </citation>
    <scope>NUCLEOTIDE SEQUENCE [LARGE SCALE GENOMIC DNA]</scope>
    <source>
        <strain evidence="1 2">NBRC 16267</strain>
    </source>
</reference>
<gene>
    <name evidence="1" type="ORF">Aple_070590</name>
</gene>
<protein>
    <submittedName>
        <fullName evidence="1">Uncharacterized protein</fullName>
    </submittedName>
</protein>
<dbReference type="Proteomes" id="UP000377595">
    <property type="component" value="Unassembled WGS sequence"/>
</dbReference>
<sequence length="157" mass="16042">MANLMQDGGCACCSPVEPLSISDRFAAAARQLGLGAELVGGGDPTSTKAPAPALEGEPAIVCTLGGGAEAMRERLSEWQQVIAGATGREAADGGVTLTFVRDGRTVVELARLAVVEFECCSFFTFTLSVGPAGVRFTVTAPDEARDVVTALFGTATS</sequence>
<accession>A0A5M3XTJ2</accession>
<evidence type="ECO:0000313" key="1">
    <source>
        <dbReference type="EMBL" id="GES24160.1"/>
    </source>
</evidence>
<comment type="caution">
    <text evidence="1">The sequence shown here is derived from an EMBL/GenBank/DDBJ whole genome shotgun (WGS) entry which is preliminary data.</text>
</comment>